<evidence type="ECO:0000256" key="2">
    <source>
        <dbReference type="SAM" id="SignalP"/>
    </source>
</evidence>
<feature type="signal peptide" evidence="2">
    <location>
        <begin position="1"/>
        <end position="24"/>
    </location>
</feature>
<feature type="compositionally biased region" description="Basic residues" evidence="1">
    <location>
        <begin position="76"/>
        <end position="93"/>
    </location>
</feature>
<dbReference type="EMBL" id="JBHTON010000049">
    <property type="protein sequence ID" value="MFD1485917.1"/>
    <property type="molecule type" value="Genomic_DNA"/>
</dbReference>
<feature type="compositionally biased region" description="Low complexity" evidence="1">
    <location>
        <begin position="57"/>
        <end position="69"/>
    </location>
</feature>
<dbReference type="RefSeq" id="WP_191988000.1">
    <property type="nucleotide sequence ID" value="NZ_JBHTON010000049.1"/>
</dbReference>
<protein>
    <submittedName>
        <fullName evidence="3">Uncharacterized protein</fullName>
    </submittedName>
</protein>
<accession>A0ABW4E7N9</accession>
<reference evidence="4" key="1">
    <citation type="journal article" date="2019" name="Int. J. Syst. Evol. Microbiol.">
        <title>The Global Catalogue of Microorganisms (GCM) 10K type strain sequencing project: providing services to taxonomists for standard genome sequencing and annotation.</title>
        <authorList>
            <consortium name="The Broad Institute Genomics Platform"/>
            <consortium name="The Broad Institute Genome Sequencing Center for Infectious Disease"/>
            <person name="Wu L."/>
            <person name="Ma J."/>
        </authorList>
    </citation>
    <scope>NUCLEOTIDE SEQUENCE [LARGE SCALE GENOMIC DNA]</scope>
    <source>
        <strain evidence="4">CCM 8903</strain>
    </source>
</reference>
<evidence type="ECO:0000256" key="1">
    <source>
        <dbReference type="SAM" id="MobiDB-lite"/>
    </source>
</evidence>
<feature type="chain" id="PRO_5045536637" evidence="2">
    <location>
        <begin position="25"/>
        <end position="149"/>
    </location>
</feature>
<dbReference type="Proteomes" id="UP001597252">
    <property type="component" value="Unassembled WGS sequence"/>
</dbReference>
<keyword evidence="2" id="KW-0732">Signal</keyword>
<name>A0ABW4E7N9_9LACO</name>
<organism evidence="3 4">
    <name type="scientific">Lacticaseibacillus baoqingensis</name>
    <dbReference type="NCBI Taxonomy" id="2486013"/>
    <lineage>
        <taxon>Bacteria</taxon>
        <taxon>Bacillati</taxon>
        <taxon>Bacillota</taxon>
        <taxon>Bacilli</taxon>
        <taxon>Lactobacillales</taxon>
        <taxon>Lactobacillaceae</taxon>
        <taxon>Lacticaseibacillus</taxon>
    </lineage>
</organism>
<comment type="caution">
    <text evidence="3">The sequence shown here is derived from an EMBL/GenBank/DDBJ whole genome shotgun (WGS) entry which is preliminary data.</text>
</comment>
<feature type="region of interest" description="Disordered" evidence="1">
    <location>
        <begin position="22"/>
        <end position="93"/>
    </location>
</feature>
<sequence length="149" mass="15929">MNSKLIACLVVAGTLGLTTPTTTAAATNDPPIVNPEDPAQQVLPVDNDDAAPTQSSPPAKDVPAKAAPAKPTPAKPKAKPKPKAAPRHKHKRHRYVDEQFFHEEVIMTQARNIPGGNPDPDYRERLAKTTARLSGLVLCGRPQGLRQPA</sequence>
<keyword evidence="4" id="KW-1185">Reference proteome</keyword>
<evidence type="ECO:0000313" key="4">
    <source>
        <dbReference type="Proteomes" id="UP001597252"/>
    </source>
</evidence>
<proteinExistence type="predicted"/>
<evidence type="ECO:0000313" key="3">
    <source>
        <dbReference type="EMBL" id="MFD1485917.1"/>
    </source>
</evidence>
<gene>
    <name evidence="3" type="ORF">ACFQ5J_11830</name>
</gene>